<dbReference type="EMBL" id="CP011129">
    <property type="protein sequence ID" value="ALN81270.1"/>
    <property type="molecule type" value="Genomic_DNA"/>
</dbReference>
<dbReference type="Proteomes" id="UP000060787">
    <property type="component" value="Chromosome"/>
</dbReference>
<keyword evidence="2" id="KW-1185">Reference proteome</keyword>
<organism evidence="1 2">
    <name type="scientific">Lysobacter antibioticus</name>
    <dbReference type="NCBI Taxonomy" id="84531"/>
    <lineage>
        <taxon>Bacteria</taxon>
        <taxon>Pseudomonadati</taxon>
        <taxon>Pseudomonadota</taxon>
        <taxon>Gammaproteobacteria</taxon>
        <taxon>Lysobacterales</taxon>
        <taxon>Lysobacteraceae</taxon>
        <taxon>Lysobacter</taxon>
    </lineage>
</organism>
<evidence type="ECO:0000313" key="1">
    <source>
        <dbReference type="EMBL" id="ALN81270.1"/>
    </source>
</evidence>
<evidence type="ECO:0000313" key="2">
    <source>
        <dbReference type="Proteomes" id="UP000060787"/>
    </source>
</evidence>
<proteinExistence type="predicted"/>
<dbReference type="AlphaFoldDB" id="A0A0S2FCP2"/>
<dbReference type="eggNOG" id="ENOG502ZF27">
    <property type="taxonomic scope" value="Bacteria"/>
</dbReference>
<name>A0A0S2FCP2_LYSAN</name>
<sequence>MATAIKVSACDNELYIVASTGAGTSEILHITSGFNDPVSYAVNLNSILPPGKYDLTMVGINWGGPAKFAVTVGTTPFTYNNASASVGAVWNQTVSVTV</sequence>
<gene>
    <name evidence="1" type="ORF">LA76x_3142</name>
</gene>
<dbReference type="PATRIC" id="fig|84531.8.peg.3151"/>
<protein>
    <submittedName>
        <fullName evidence="1">Uncharacterized protein</fullName>
    </submittedName>
</protein>
<reference evidence="1 2" key="1">
    <citation type="journal article" date="2015" name="BMC Genomics">
        <title>Comparative genomics and metabolic profiling of the genus Lysobacter.</title>
        <authorList>
            <person name="de Bruijn I."/>
            <person name="Cheng X."/>
            <person name="de Jager V."/>
            <person name="Exposito R.G."/>
            <person name="Watrous J."/>
            <person name="Patel N."/>
            <person name="Postma J."/>
            <person name="Dorrestein P.C."/>
            <person name="Kobayashi D."/>
            <person name="Raaijmakers J.M."/>
        </authorList>
    </citation>
    <scope>NUCLEOTIDE SEQUENCE [LARGE SCALE GENOMIC DNA]</scope>
    <source>
        <strain evidence="1 2">76</strain>
    </source>
</reference>
<dbReference type="KEGG" id="lab:LA76x_3142"/>
<dbReference type="RefSeq" id="WP_057918367.1">
    <property type="nucleotide sequence ID" value="NZ_CP011129.1"/>
</dbReference>
<accession>A0A0S2FCP2</accession>